<evidence type="ECO:0000313" key="9">
    <source>
        <dbReference type="Proteomes" id="UP000184292"/>
    </source>
</evidence>
<comment type="subcellular location">
    <subcellularLocation>
        <location evidence="1">Cell membrane</location>
        <topology evidence="1">Multi-pass membrane protein</topology>
    </subcellularLocation>
</comment>
<evidence type="ECO:0000256" key="6">
    <source>
        <dbReference type="SAM" id="Phobius"/>
    </source>
</evidence>
<evidence type="ECO:0000256" key="4">
    <source>
        <dbReference type="ARBA" id="ARBA00022989"/>
    </source>
</evidence>
<dbReference type="AlphaFoldDB" id="A0A1M6FJD7"/>
<protein>
    <submittedName>
        <fullName evidence="8">Putative ABC transport system permease protein</fullName>
    </submittedName>
</protein>
<dbReference type="InterPro" id="IPR003838">
    <property type="entry name" value="ABC3_permease_C"/>
</dbReference>
<reference evidence="8 9" key="1">
    <citation type="submission" date="2016-11" db="EMBL/GenBank/DDBJ databases">
        <authorList>
            <person name="Jaros S."/>
            <person name="Januszkiewicz K."/>
            <person name="Wedrychowicz H."/>
        </authorList>
    </citation>
    <scope>NUCLEOTIDE SEQUENCE [LARGE SCALE GENOMIC DNA]</scope>
    <source>
        <strain evidence="8 9">DSM 100565</strain>
    </source>
</reference>
<keyword evidence="5 6" id="KW-0472">Membrane</keyword>
<organism evidence="8 9">
    <name type="scientific">Wenxinia saemankumensis</name>
    <dbReference type="NCBI Taxonomy" id="1447782"/>
    <lineage>
        <taxon>Bacteria</taxon>
        <taxon>Pseudomonadati</taxon>
        <taxon>Pseudomonadota</taxon>
        <taxon>Alphaproteobacteria</taxon>
        <taxon>Rhodobacterales</taxon>
        <taxon>Roseobacteraceae</taxon>
        <taxon>Wenxinia</taxon>
    </lineage>
</organism>
<evidence type="ECO:0000313" key="8">
    <source>
        <dbReference type="EMBL" id="SHI97817.1"/>
    </source>
</evidence>
<feature type="transmembrane region" description="Helical" evidence="6">
    <location>
        <begin position="356"/>
        <end position="375"/>
    </location>
</feature>
<dbReference type="InterPro" id="IPR038766">
    <property type="entry name" value="Membrane_comp_ABC_pdt"/>
</dbReference>
<sequence length="836" mass="86596">MSGLALRLARREMRGGLRGFRIFLACLALGVAAIAAVGLVRASIAAGLEREGAALLGGDVEITYTYRRATDAEREWMEAQSLAVSEVIDFRSLAAVDGPDGTDRALTQIKAVDGAYPLVGEVRLDPPMPLEEALTGTGAVMERSLAARLDLSPDDTFRLGETVFTLSALLERYPDNAGGGFGLGPRTILRQAALEGSGLIADGTLFDSAYRLDLPEGADPAALRAEARRLFEGSGLRWRDARNGGAGIGVFVDRLGAFLVLIGLSGLAVGGVGISSAVGAYLSGKTATIATLRTLGATRGTIFAVYFLQIAALAALGIAIGLVLGAGLPLALAPLIEARLPIPAEFALYPAPLAEAALYGALAALLFALWPLARVEEVRAATLLRDGAAGGRRLPRARYLVATALLAAALVGAAAWFSGTIFLTLWTAGGIAGALVLLVLAAMAIRRIARGSARLARGRPATRLALGAIGARGGETTSVVLSLGLGLSVLAAVGQVDGTLRGAIEGELPEVAPALFVLDIQPGQIDPFRAALSGDPDVTEVDAVPMLRGIITEVNDRPARETADHWVFRGDRGVTYADALREGEVITEGDWWPEDYDGPPLVSFSAAEAEEIGLQLGDTITVNVLGRDITATIASFREVDFQSAGIAFVMIFDPATLAAAPHSWIATIYADEAAEGRILRQLADAYPNITAISVREAVTEVARVVEGIATASRVGAGVTLLVGFIVLIGAALAGERARTFESAVLKTLGASRGRILASFALRAALMGAAAGLVALGAGALGGWAVARFVMEIDYRVIWGNALLVVSFGIAASLLAGLGFALGPLGAKPARVLRGRE</sequence>
<dbReference type="Proteomes" id="UP000184292">
    <property type="component" value="Unassembled WGS sequence"/>
</dbReference>
<accession>A0A1M6FJD7</accession>
<feature type="transmembrane region" description="Helical" evidence="6">
    <location>
        <begin position="303"/>
        <end position="336"/>
    </location>
</feature>
<feature type="domain" description="ABC3 transporter permease C-terminal" evidence="7">
    <location>
        <begin position="716"/>
        <end position="817"/>
    </location>
</feature>
<dbReference type="GO" id="GO:0005886">
    <property type="term" value="C:plasma membrane"/>
    <property type="evidence" value="ECO:0007669"/>
    <property type="project" value="UniProtKB-SubCell"/>
</dbReference>
<evidence type="ECO:0000256" key="1">
    <source>
        <dbReference type="ARBA" id="ARBA00004651"/>
    </source>
</evidence>
<dbReference type="Pfam" id="PF02687">
    <property type="entry name" value="FtsX"/>
    <property type="match status" value="2"/>
</dbReference>
<dbReference type="EMBL" id="FQYO01000004">
    <property type="protein sequence ID" value="SHI97817.1"/>
    <property type="molecule type" value="Genomic_DNA"/>
</dbReference>
<keyword evidence="2" id="KW-1003">Cell membrane</keyword>
<feature type="transmembrane region" description="Helical" evidence="6">
    <location>
        <begin position="423"/>
        <end position="445"/>
    </location>
</feature>
<gene>
    <name evidence="8" type="ORF">SAMN05444417_2351</name>
</gene>
<evidence type="ECO:0000256" key="2">
    <source>
        <dbReference type="ARBA" id="ARBA00022475"/>
    </source>
</evidence>
<feature type="domain" description="ABC3 transporter permease C-terminal" evidence="7">
    <location>
        <begin position="261"/>
        <end position="374"/>
    </location>
</feature>
<feature type="transmembrane region" description="Helical" evidence="6">
    <location>
        <begin position="797"/>
        <end position="826"/>
    </location>
</feature>
<proteinExistence type="predicted"/>
<feature type="transmembrane region" description="Helical" evidence="6">
    <location>
        <begin position="714"/>
        <end position="734"/>
    </location>
</feature>
<dbReference type="PANTHER" id="PTHR30287:SF1">
    <property type="entry name" value="INNER MEMBRANE PROTEIN"/>
    <property type="match status" value="1"/>
</dbReference>
<evidence type="ECO:0000259" key="7">
    <source>
        <dbReference type="Pfam" id="PF02687"/>
    </source>
</evidence>
<evidence type="ECO:0000256" key="3">
    <source>
        <dbReference type="ARBA" id="ARBA00022692"/>
    </source>
</evidence>
<keyword evidence="9" id="KW-1185">Reference proteome</keyword>
<feature type="transmembrane region" description="Helical" evidence="6">
    <location>
        <begin position="258"/>
        <end position="282"/>
    </location>
</feature>
<keyword evidence="4 6" id="KW-1133">Transmembrane helix</keyword>
<feature type="transmembrane region" description="Helical" evidence="6">
    <location>
        <begin position="396"/>
        <end position="417"/>
    </location>
</feature>
<dbReference type="STRING" id="1447782.SAMN05444417_2351"/>
<dbReference type="PANTHER" id="PTHR30287">
    <property type="entry name" value="MEMBRANE COMPONENT OF PREDICTED ABC SUPERFAMILY METABOLITE UPTAKE TRANSPORTER"/>
    <property type="match status" value="1"/>
</dbReference>
<evidence type="ECO:0000256" key="5">
    <source>
        <dbReference type="ARBA" id="ARBA00023136"/>
    </source>
</evidence>
<name>A0A1M6FJD7_9RHOB</name>
<feature type="transmembrane region" description="Helical" evidence="6">
    <location>
        <begin position="755"/>
        <end position="785"/>
    </location>
</feature>
<keyword evidence="3 6" id="KW-0812">Transmembrane</keyword>